<proteinExistence type="predicted"/>
<evidence type="ECO:0000313" key="2">
    <source>
        <dbReference type="EMBL" id="KXH52337.1"/>
    </source>
</evidence>
<protein>
    <submittedName>
        <fullName evidence="2">Uncharacterized protein</fullName>
    </submittedName>
</protein>
<keyword evidence="3" id="KW-1185">Reference proteome</keyword>
<sequence>MREHERHIRTKLSEGFTELDYETHPAVAQRVHWDPLADVRDGPVGAGAAEVLARGSGQPHSLPWAELLPWPVSGSGAGEGTLAAGWRSPTSTIRQRHHAQIRRSLSPDPNLPRHCDQINPANDAHPPSTSTSTSTSSISTTQTSLQSVKLELANIDFWANLRRGILFPIPTYLPTLPYLAANIPQTRSHGRRHAIREHDIHPSIPKNSTSPTVDITLDITPTTKSNDAQKPSNPPRPRTRYHPTARAHFDDGRAFPAATDLTCTLPVVIELSDFPSLSLPMLPITDTR</sequence>
<evidence type="ECO:0000256" key="1">
    <source>
        <dbReference type="SAM" id="MobiDB-lite"/>
    </source>
</evidence>
<comment type="caution">
    <text evidence="2">The sequence shown here is derived from an EMBL/GenBank/DDBJ whole genome shotgun (WGS) entry which is preliminary data.</text>
</comment>
<reference evidence="2 3" key="1">
    <citation type="submission" date="2014-02" db="EMBL/GenBank/DDBJ databases">
        <title>The genome sequence of Colletotrichum nymphaeae SA-01.</title>
        <authorList>
            <person name="Baroncelli R."/>
            <person name="Thon M.R."/>
        </authorList>
    </citation>
    <scope>NUCLEOTIDE SEQUENCE [LARGE SCALE GENOMIC DNA]</scope>
    <source>
        <strain evidence="2 3">SA-01</strain>
    </source>
</reference>
<gene>
    <name evidence="2" type="ORF">CNYM01_02153</name>
</gene>
<dbReference type="EMBL" id="JEMN01001006">
    <property type="protein sequence ID" value="KXH52337.1"/>
    <property type="molecule type" value="Genomic_DNA"/>
</dbReference>
<dbReference type="Proteomes" id="UP000070054">
    <property type="component" value="Unassembled WGS sequence"/>
</dbReference>
<dbReference type="AlphaFoldDB" id="A0A135TW34"/>
<feature type="region of interest" description="Disordered" evidence="1">
    <location>
        <begin position="81"/>
        <end position="140"/>
    </location>
</feature>
<accession>A0A135TW34</accession>
<feature type="compositionally biased region" description="Polar residues" evidence="1">
    <location>
        <begin position="205"/>
        <end position="231"/>
    </location>
</feature>
<feature type="region of interest" description="Disordered" evidence="1">
    <location>
        <begin position="189"/>
        <end position="243"/>
    </location>
</feature>
<feature type="compositionally biased region" description="Low complexity" evidence="1">
    <location>
        <begin position="128"/>
        <end position="140"/>
    </location>
</feature>
<organism evidence="2 3">
    <name type="scientific">Colletotrichum nymphaeae SA-01</name>
    <dbReference type="NCBI Taxonomy" id="1460502"/>
    <lineage>
        <taxon>Eukaryota</taxon>
        <taxon>Fungi</taxon>
        <taxon>Dikarya</taxon>
        <taxon>Ascomycota</taxon>
        <taxon>Pezizomycotina</taxon>
        <taxon>Sordariomycetes</taxon>
        <taxon>Hypocreomycetidae</taxon>
        <taxon>Glomerellales</taxon>
        <taxon>Glomerellaceae</taxon>
        <taxon>Colletotrichum</taxon>
        <taxon>Colletotrichum acutatum species complex</taxon>
    </lineage>
</organism>
<name>A0A135TW34_9PEZI</name>
<evidence type="ECO:0000313" key="3">
    <source>
        <dbReference type="Proteomes" id="UP000070054"/>
    </source>
</evidence>